<feature type="transmembrane region" description="Helical" evidence="2">
    <location>
        <begin position="6"/>
        <end position="26"/>
    </location>
</feature>
<reference evidence="4 5" key="1">
    <citation type="submission" date="2018-10" db="EMBL/GenBank/DDBJ databases">
        <title>Comamonadaceae CDC group NO-1 genome sequencing and assembly.</title>
        <authorList>
            <person name="Bernier A.-M."/>
            <person name="Bernard K."/>
        </authorList>
    </citation>
    <scope>NUCLEOTIDE SEQUENCE [LARGE SCALE GENOMIC DNA]</scope>
    <source>
        <strain evidence="4 5">NML161473</strain>
    </source>
</reference>
<dbReference type="InterPro" id="IPR036765">
    <property type="entry name" value="ZipA_FtsZ-bd_C_sf"/>
</dbReference>
<evidence type="ECO:0000313" key="5">
    <source>
        <dbReference type="Proteomes" id="UP000267035"/>
    </source>
</evidence>
<evidence type="ECO:0000313" key="4">
    <source>
        <dbReference type="EMBL" id="RMX01765.1"/>
    </source>
</evidence>
<evidence type="ECO:0000256" key="2">
    <source>
        <dbReference type="SAM" id="Phobius"/>
    </source>
</evidence>
<protein>
    <submittedName>
        <fullName evidence="4">Cell division protein FtsZ</fullName>
    </submittedName>
</protein>
<comment type="caution">
    <text evidence="4">The sequence shown here is derived from an EMBL/GenBank/DDBJ whole genome shotgun (WGS) entry which is preliminary data.</text>
</comment>
<dbReference type="AlphaFoldDB" id="A0A3M6QFT4"/>
<keyword evidence="4" id="KW-0132">Cell division</keyword>
<evidence type="ECO:0000256" key="1">
    <source>
        <dbReference type="SAM" id="MobiDB-lite"/>
    </source>
</evidence>
<evidence type="ECO:0000259" key="3">
    <source>
        <dbReference type="SMART" id="SM00771"/>
    </source>
</evidence>
<feature type="region of interest" description="Disordered" evidence="1">
    <location>
        <begin position="37"/>
        <end position="155"/>
    </location>
</feature>
<dbReference type="SUPFAM" id="SSF64383">
    <property type="entry name" value="Cell-division protein ZipA, C-terminal domain"/>
    <property type="match status" value="1"/>
</dbReference>
<feature type="domain" description="ZipA C-terminal FtsZ-binding" evidence="3">
    <location>
        <begin position="276"/>
        <end position="403"/>
    </location>
</feature>
<keyword evidence="2" id="KW-0472">Membrane</keyword>
<keyword evidence="4" id="KW-0131">Cell cycle</keyword>
<dbReference type="SMART" id="SM00771">
    <property type="entry name" value="ZipA_C"/>
    <property type="match status" value="1"/>
</dbReference>
<feature type="compositionally biased region" description="Polar residues" evidence="1">
    <location>
        <begin position="102"/>
        <end position="111"/>
    </location>
</feature>
<dbReference type="InterPro" id="IPR007449">
    <property type="entry name" value="ZipA_FtsZ-bd_C"/>
</dbReference>
<accession>A0A3M6QFT4</accession>
<name>A0A3M6QFT4_9BURK</name>
<sequence>MSTLHITFALLGAAVILAVIAYNLWYNARHAPRKAREAVADATPQSDVRREPALDGSAQALDAPEGLREPGWVDGQGPGPDAAKPTGLFGQGRRVKAKAVQAGQSGATGPTSAPMPEAAQQDEAQALAVQAAQAGLEPAAHSPSPAAPAPAEPPSQEFDSLVFSVAPLALDKPVSGEAALAALPPTHRIGKKQFLVQGLNIQTRQWEAPHAGSRYSEFQAAIQLANRQGALNELEFSEFVLKTQDFADAIGAEPDFPDMLHEVARGREVDGFAAANDAVLNLMLVAQRATWSPGYINQCAARHGFKPSLTPGRLVLPAVQPHMPPVLALSYDSQAAMADDLDHTPINEILFTLDVPNVDRAENAFERLRHILGELAETMEGNITDPDGRKLPAMAIESIGADLNQLYEALEARGFPAGSPSALKLFS</sequence>
<keyword evidence="2" id="KW-1133">Transmembrane helix</keyword>
<gene>
    <name evidence="4" type="ORF">EBQ25_03725</name>
</gene>
<feature type="compositionally biased region" description="Low complexity" evidence="1">
    <location>
        <begin position="118"/>
        <end position="144"/>
    </location>
</feature>
<keyword evidence="2" id="KW-0812">Transmembrane</keyword>
<dbReference type="Proteomes" id="UP000267035">
    <property type="component" value="Unassembled WGS sequence"/>
</dbReference>
<dbReference type="RefSeq" id="WP_122253576.1">
    <property type="nucleotide sequence ID" value="NZ_RDQL01000003.1"/>
</dbReference>
<proteinExistence type="predicted"/>
<keyword evidence="5" id="KW-1185">Reference proteome</keyword>
<dbReference type="GO" id="GO:0090529">
    <property type="term" value="P:cell septum assembly"/>
    <property type="evidence" value="ECO:0007669"/>
    <property type="project" value="InterPro"/>
</dbReference>
<organism evidence="4 5">
    <name type="scientific">Allofranklinella schreckenbergeri</name>
    <dbReference type="NCBI Taxonomy" id="1076744"/>
    <lineage>
        <taxon>Bacteria</taxon>
        <taxon>Pseudomonadati</taxon>
        <taxon>Pseudomonadota</taxon>
        <taxon>Betaproteobacteria</taxon>
        <taxon>Burkholderiales</taxon>
        <taxon>Comamonadaceae</taxon>
        <taxon>Allofranklinella</taxon>
    </lineage>
</organism>
<dbReference type="EMBL" id="RDQL01000003">
    <property type="protein sequence ID" value="RMX01765.1"/>
    <property type="molecule type" value="Genomic_DNA"/>
</dbReference>